<gene>
    <name evidence="8" type="ORF">AQUCO_00400768v1</name>
</gene>
<keyword evidence="4" id="KW-0521">NADP</keyword>
<dbReference type="OrthoDB" id="1679203at2759"/>
<dbReference type="Pfam" id="PF07993">
    <property type="entry name" value="NAD_binding_4"/>
    <property type="match status" value="1"/>
</dbReference>
<dbReference type="GO" id="GO:0080019">
    <property type="term" value="F:alcohol-forming very long-chain fatty acyl-CoA reductase activity"/>
    <property type="evidence" value="ECO:0007669"/>
    <property type="project" value="InterPro"/>
</dbReference>
<accession>A0A2G5EWI9</accession>
<dbReference type="CDD" id="cd09071">
    <property type="entry name" value="FAR_C"/>
    <property type="match status" value="1"/>
</dbReference>
<feature type="transmembrane region" description="Helical" evidence="4">
    <location>
        <begin position="563"/>
        <end position="584"/>
    </location>
</feature>
<dbReference type="GO" id="GO:0102965">
    <property type="term" value="F:alcohol-forming long-chain fatty acyl-CoA reductase activity"/>
    <property type="evidence" value="ECO:0007669"/>
    <property type="project" value="UniProtKB-EC"/>
</dbReference>
<dbReference type="AlphaFoldDB" id="A0A2G5EWI9"/>
<dbReference type="Proteomes" id="UP000230069">
    <property type="component" value="Unassembled WGS sequence"/>
</dbReference>
<protein>
    <recommendedName>
        <fullName evidence="4">Fatty acyl-CoA reductase</fullName>
        <ecNumber evidence="4">1.2.1.84</ecNumber>
    </recommendedName>
</protein>
<dbReference type="PANTHER" id="PTHR11011">
    <property type="entry name" value="MALE STERILITY PROTEIN 2-RELATED"/>
    <property type="match status" value="1"/>
</dbReference>
<dbReference type="Pfam" id="PF03015">
    <property type="entry name" value="Sterile"/>
    <property type="match status" value="1"/>
</dbReference>
<evidence type="ECO:0000256" key="3">
    <source>
        <dbReference type="ARBA" id="ARBA00023098"/>
    </source>
</evidence>
<evidence type="ECO:0000313" key="9">
    <source>
        <dbReference type="Proteomes" id="UP000230069"/>
    </source>
</evidence>
<dbReference type="GO" id="GO:0010345">
    <property type="term" value="P:suberin biosynthetic process"/>
    <property type="evidence" value="ECO:0007669"/>
    <property type="project" value="TreeGrafter"/>
</dbReference>
<comment type="function">
    <text evidence="4">Catalyzes the reduction of fatty acyl-CoA to fatty alcohols.</text>
</comment>
<dbReference type="InterPro" id="IPR026055">
    <property type="entry name" value="FAR"/>
</dbReference>
<dbReference type="EMBL" id="KZ305021">
    <property type="protein sequence ID" value="PIA60100.1"/>
    <property type="molecule type" value="Genomic_DNA"/>
</dbReference>
<reference evidence="8 9" key="1">
    <citation type="submission" date="2017-09" db="EMBL/GenBank/DDBJ databases">
        <title>WGS assembly of Aquilegia coerulea Goldsmith.</title>
        <authorList>
            <person name="Hodges S."/>
            <person name="Kramer E."/>
            <person name="Nordborg M."/>
            <person name="Tomkins J."/>
            <person name="Borevitz J."/>
            <person name="Derieg N."/>
            <person name="Yan J."/>
            <person name="Mihaltcheva S."/>
            <person name="Hayes R.D."/>
            <person name="Rokhsar D."/>
        </authorList>
    </citation>
    <scope>NUCLEOTIDE SEQUENCE [LARGE SCALE GENOMIC DNA]</scope>
    <source>
        <strain evidence="9">cv. Goldsmith</strain>
    </source>
</reference>
<dbReference type="EC" id="1.2.1.84" evidence="4"/>
<dbReference type="CDD" id="cd05236">
    <property type="entry name" value="FAR-N_SDR_e"/>
    <property type="match status" value="1"/>
</dbReference>
<feature type="domain" description="Fatty acyl-CoA reductase C-terminal" evidence="6">
    <location>
        <begin position="497"/>
        <end position="562"/>
    </location>
</feature>
<keyword evidence="5" id="KW-0175">Coiled coil</keyword>
<keyword evidence="4" id="KW-0560">Oxidoreductase</keyword>
<keyword evidence="4" id="KW-0472">Membrane</keyword>
<name>A0A2G5EWI9_AQUCA</name>
<evidence type="ECO:0000256" key="4">
    <source>
        <dbReference type="RuleBase" id="RU363097"/>
    </source>
</evidence>
<organism evidence="8 9">
    <name type="scientific">Aquilegia coerulea</name>
    <name type="common">Rocky mountain columbine</name>
    <dbReference type="NCBI Taxonomy" id="218851"/>
    <lineage>
        <taxon>Eukaryota</taxon>
        <taxon>Viridiplantae</taxon>
        <taxon>Streptophyta</taxon>
        <taxon>Embryophyta</taxon>
        <taxon>Tracheophyta</taxon>
        <taxon>Spermatophyta</taxon>
        <taxon>Magnoliopsida</taxon>
        <taxon>Ranunculales</taxon>
        <taxon>Ranunculaceae</taxon>
        <taxon>Thalictroideae</taxon>
        <taxon>Aquilegia</taxon>
    </lineage>
</organism>
<evidence type="ECO:0000313" key="8">
    <source>
        <dbReference type="EMBL" id="PIA60100.1"/>
    </source>
</evidence>
<evidence type="ECO:0000259" key="7">
    <source>
        <dbReference type="Pfam" id="PF07993"/>
    </source>
</evidence>
<dbReference type="InParanoid" id="A0A2G5EWI9"/>
<evidence type="ECO:0000256" key="2">
    <source>
        <dbReference type="ARBA" id="ARBA00022516"/>
    </source>
</evidence>
<feature type="domain" description="Thioester reductase (TE)" evidence="7">
    <location>
        <begin position="98"/>
        <end position="404"/>
    </location>
</feature>
<dbReference type="GO" id="GO:0035336">
    <property type="term" value="P:long-chain fatty-acyl-CoA metabolic process"/>
    <property type="evidence" value="ECO:0007669"/>
    <property type="project" value="TreeGrafter"/>
</dbReference>
<dbReference type="Gene3D" id="3.40.50.720">
    <property type="entry name" value="NAD(P)-binding Rossmann-like Domain"/>
    <property type="match status" value="1"/>
</dbReference>
<dbReference type="InterPro" id="IPR033640">
    <property type="entry name" value="FAR_C"/>
</dbReference>
<evidence type="ECO:0000256" key="5">
    <source>
        <dbReference type="SAM" id="Coils"/>
    </source>
</evidence>
<keyword evidence="4" id="KW-1133">Transmembrane helix</keyword>
<comment type="similarity">
    <text evidence="1 4">Belongs to the fatty acyl-CoA reductase family.</text>
</comment>
<dbReference type="SUPFAM" id="SSF51735">
    <property type="entry name" value="NAD(P)-binding Rossmann-fold domains"/>
    <property type="match status" value="1"/>
</dbReference>
<proteinExistence type="inferred from homology"/>
<keyword evidence="4" id="KW-0812">Transmembrane</keyword>
<keyword evidence="9" id="KW-1185">Reference proteome</keyword>
<comment type="catalytic activity">
    <reaction evidence="4">
        <text>a long-chain fatty acyl-CoA + 2 NADPH + 2 H(+) = a long-chain primary fatty alcohol + 2 NADP(+) + CoA</text>
        <dbReference type="Rhea" id="RHEA:52716"/>
        <dbReference type="ChEBI" id="CHEBI:15378"/>
        <dbReference type="ChEBI" id="CHEBI:57287"/>
        <dbReference type="ChEBI" id="CHEBI:57783"/>
        <dbReference type="ChEBI" id="CHEBI:58349"/>
        <dbReference type="ChEBI" id="CHEBI:77396"/>
        <dbReference type="ChEBI" id="CHEBI:83139"/>
        <dbReference type="EC" id="1.2.1.84"/>
    </reaction>
</comment>
<dbReference type="InterPro" id="IPR036291">
    <property type="entry name" value="NAD(P)-bd_dom_sf"/>
</dbReference>
<dbReference type="STRING" id="218851.A0A2G5EWI9"/>
<evidence type="ECO:0000256" key="1">
    <source>
        <dbReference type="ARBA" id="ARBA00005928"/>
    </source>
</evidence>
<evidence type="ECO:0000259" key="6">
    <source>
        <dbReference type="Pfam" id="PF03015"/>
    </source>
</evidence>
<feature type="coiled-coil region" evidence="5">
    <location>
        <begin position="608"/>
        <end position="660"/>
    </location>
</feature>
<dbReference type="InterPro" id="IPR013120">
    <property type="entry name" value="FAR_NAD-bd"/>
</dbReference>
<dbReference type="PANTHER" id="PTHR11011:SF45">
    <property type="entry name" value="FATTY ACYL-COA REDUCTASE CG8306-RELATED"/>
    <property type="match status" value="1"/>
</dbReference>
<keyword evidence="3 4" id="KW-0443">Lipid metabolism</keyword>
<keyword evidence="2 4" id="KW-0444">Lipid biosynthesis</keyword>
<sequence>MNSLFVHGISSTTSIPVSTIELQEINKAKVTKLSYKKIRHVTISSSEKPKGTTSHGSESSKKIQLPLLTNFDQTKSKKLVNSNGIGIVNFLRGKVFLITGATGFLGKVLVEKILRTIPDVGKIYLLIKAKDKEAATERLKNEIIGTELFKRMEQSYGNFYQEFMLNKLVPVVGNVGEAGLGMEVGLADQIADEVDIIVHSAAKTTFDERLDVSIDINTLGPCRMMSFAKTCKGLKLFMHVSTAYANGQRQGVITEKPFHMGDQSIASEKAGLEIDHIPHFDVEAEIKFAFDARNTSTHDNFVTKKMKHLGAERANMHGWHDTYVFAKAMGEMMIEIQREDVPLVIIRPTTIESTYEEPIPGWIEGIRMMDPVILAYGKGELTGFPADAQGVFDIIPVDMVANAMTAAMAKHGTVKGPGLNVYQIASSVVNPMMYKDLVGYWFEYFDSSPYMDLKRGPIKIEKMKLFNTMDDFYSHIEAEVVRRSANFPMQGSRSLSKRLQRSLDIAKHFAYVYEPYTFYGGRFDNTNMQKLMEEMSEEEQKNFNIDVGSIDWKDYICNIHIPAFSTAVCWFLSIFLISIIIIMFNSKEEAALLAGEGESSENWRRREIKGIKDNLKLAKEKCDNLVRHYEQKLKVLEKKRESLEERWKQWIKENERLDREIAGIGLSHFFKMLQLKIKYQMEVDELIKPCPLEIMLLVMMQRFTKIALLRMKENQRRHEEIIHRINYIEDLEDAPLRRLGRLIRTLVSSLDDVSVD</sequence>